<proteinExistence type="predicted"/>
<dbReference type="AlphaFoldDB" id="A0A6A7A4F4"/>
<evidence type="ECO:0000313" key="1">
    <source>
        <dbReference type="EMBL" id="KAF2827557.1"/>
    </source>
</evidence>
<keyword evidence="2" id="KW-1185">Reference proteome</keyword>
<name>A0A6A7A4F4_9PLEO</name>
<organism evidence="1 2">
    <name type="scientific">Ophiobolus disseminans</name>
    <dbReference type="NCBI Taxonomy" id="1469910"/>
    <lineage>
        <taxon>Eukaryota</taxon>
        <taxon>Fungi</taxon>
        <taxon>Dikarya</taxon>
        <taxon>Ascomycota</taxon>
        <taxon>Pezizomycotina</taxon>
        <taxon>Dothideomycetes</taxon>
        <taxon>Pleosporomycetidae</taxon>
        <taxon>Pleosporales</taxon>
        <taxon>Pleosporineae</taxon>
        <taxon>Phaeosphaeriaceae</taxon>
        <taxon>Ophiobolus</taxon>
    </lineage>
</organism>
<dbReference type="Proteomes" id="UP000799424">
    <property type="component" value="Unassembled WGS sequence"/>
</dbReference>
<sequence>MQFALRRLMRPRTLARLFAPIPCTVHFLLLFRPSRKPFLPKELHLYFSTAQLLSLFRTTSSHGSCMWPRRFVSSFKRSAMGRALQAFLLRLCIGRGFLSLGVRDGLAFVCIYHWMEWDVGYRSLCSGLGMGMAMAMKMDDHAIWTYCLCFSYMSKVPVASAVT</sequence>
<reference evidence="1" key="1">
    <citation type="journal article" date="2020" name="Stud. Mycol.">
        <title>101 Dothideomycetes genomes: a test case for predicting lifestyles and emergence of pathogens.</title>
        <authorList>
            <person name="Haridas S."/>
            <person name="Albert R."/>
            <person name="Binder M."/>
            <person name="Bloem J."/>
            <person name="Labutti K."/>
            <person name="Salamov A."/>
            <person name="Andreopoulos B."/>
            <person name="Baker S."/>
            <person name="Barry K."/>
            <person name="Bills G."/>
            <person name="Bluhm B."/>
            <person name="Cannon C."/>
            <person name="Castanera R."/>
            <person name="Culley D."/>
            <person name="Daum C."/>
            <person name="Ezra D."/>
            <person name="Gonzalez J."/>
            <person name="Henrissat B."/>
            <person name="Kuo A."/>
            <person name="Liang C."/>
            <person name="Lipzen A."/>
            <person name="Lutzoni F."/>
            <person name="Magnuson J."/>
            <person name="Mondo S."/>
            <person name="Nolan M."/>
            <person name="Ohm R."/>
            <person name="Pangilinan J."/>
            <person name="Park H.-J."/>
            <person name="Ramirez L."/>
            <person name="Alfaro M."/>
            <person name="Sun H."/>
            <person name="Tritt A."/>
            <person name="Yoshinaga Y."/>
            <person name="Zwiers L.-H."/>
            <person name="Turgeon B."/>
            <person name="Goodwin S."/>
            <person name="Spatafora J."/>
            <person name="Crous P."/>
            <person name="Grigoriev I."/>
        </authorList>
    </citation>
    <scope>NUCLEOTIDE SEQUENCE</scope>
    <source>
        <strain evidence="1">CBS 113818</strain>
    </source>
</reference>
<evidence type="ECO:0000313" key="2">
    <source>
        <dbReference type="Proteomes" id="UP000799424"/>
    </source>
</evidence>
<accession>A0A6A7A4F4</accession>
<protein>
    <submittedName>
        <fullName evidence="1">Uncharacterized protein</fullName>
    </submittedName>
</protein>
<dbReference type="EMBL" id="MU006224">
    <property type="protein sequence ID" value="KAF2827557.1"/>
    <property type="molecule type" value="Genomic_DNA"/>
</dbReference>
<gene>
    <name evidence="1" type="ORF">CC86DRAFT_213084</name>
</gene>